<reference evidence="21" key="1">
    <citation type="submission" date="2015-11" db="EMBL/GenBank/DDBJ databases">
        <authorList>
            <person name="Zhang Y."/>
            <person name="Guo Z."/>
        </authorList>
    </citation>
    <scope>NUCLEOTIDE SEQUENCE</scope>
    <source>
        <strain evidence="21">BN30871</strain>
    </source>
</reference>
<evidence type="ECO:0000256" key="4">
    <source>
        <dbReference type="ARBA" id="ARBA00012792"/>
    </source>
</evidence>
<dbReference type="Pfam" id="PF00890">
    <property type="entry name" value="FAD_binding_2"/>
    <property type="match status" value="1"/>
</dbReference>
<dbReference type="FunFam" id="1.20.58.100:FF:000001">
    <property type="entry name" value="Succinate dehydrogenase flavoprotein subunit (SdhA)"/>
    <property type="match status" value="1"/>
</dbReference>
<name>A0A0S4XMX6_9BACT</name>
<dbReference type="InterPro" id="IPR011281">
    <property type="entry name" value="Succ_DH_flav_su_fwd"/>
</dbReference>
<evidence type="ECO:0000259" key="19">
    <source>
        <dbReference type="Pfam" id="PF00890"/>
    </source>
</evidence>
<evidence type="ECO:0000256" key="14">
    <source>
        <dbReference type="PIRSR" id="PIRSR000171-1"/>
    </source>
</evidence>
<dbReference type="InterPro" id="IPR030664">
    <property type="entry name" value="SdhA/FrdA/AprA"/>
</dbReference>
<dbReference type="UniPathway" id="UPA00223">
    <property type="reaction ID" value="UER01005"/>
</dbReference>
<dbReference type="FunFam" id="3.90.700.10:FF:000001">
    <property type="entry name" value="Mitochondrial succinate dehydrogenase flavoprotein subunit"/>
    <property type="match status" value="1"/>
</dbReference>
<dbReference type="InterPro" id="IPR003953">
    <property type="entry name" value="FAD-dep_OxRdtase_2_FAD-bd"/>
</dbReference>
<sequence>MDVKIFEYDVVIVGAGLAGLAAARETTVAGKKTAVITKLHPLRSHSGAAQGGINAALGAEDSTDLHAFDTIKGSDYLADQDCVQLMCEKAPETIRWAEHMGAVFSRDDNGDIAIRPFGGQSKPRACYAKDRTGLTLLQTMYEQAFRSGIEVFDEWYCSDLIYKDGKVSGVVAFNIRDGKMAIFNSKATMFATGGYGRAYKINSNAHANTGDALSIVARHGLPLEDMEFVQFHPSGIGGSGILISEAARGEGGRLLNSKGERFMEKYAPNALELASRDVVSRAIQQEIREGRGVGPNKDSVYIDLTHLDPQIILTKLPELRELAITFLGQDMLKEPIYIAATAHYSMGGIPVDINCHVKKNPNELIEGFYAAGECSCVSVHGANRLGANSVLEALLFGRHAGESIVKDIDNLTFRPADVKDAQNAINELTWVKTNNGNERVPVLRAELQESMTDNAGVFRTAESLKKQVKKIKELLKRYKNIRIDDKTSTFNTELQEAIELGHMLEYSLFIVEGALARKESRGAHFREDFPKRDDKKFLKHTYAYMDKEYNITQEYADVVLGKFEVKERSY</sequence>
<proteinExistence type="inferred from homology"/>
<evidence type="ECO:0000256" key="9">
    <source>
        <dbReference type="ARBA" id="ARBA00022982"/>
    </source>
</evidence>
<dbReference type="PROSITE" id="PS00504">
    <property type="entry name" value="FRD_SDH_FAD_BINDING"/>
    <property type="match status" value="1"/>
</dbReference>
<dbReference type="AlphaFoldDB" id="A0A0S4XMX6"/>
<evidence type="ECO:0000256" key="5">
    <source>
        <dbReference type="ARBA" id="ARBA00019965"/>
    </source>
</evidence>
<evidence type="ECO:0000256" key="3">
    <source>
        <dbReference type="ARBA" id="ARBA00008040"/>
    </source>
</evidence>
<dbReference type="GO" id="GO:0006099">
    <property type="term" value="P:tricarboxylic acid cycle"/>
    <property type="evidence" value="ECO:0007669"/>
    <property type="project" value="UniProtKB-UniRule"/>
</dbReference>
<comment type="catalytic activity">
    <reaction evidence="12 18">
        <text>a quinone + succinate = fumarate + a quinol</text>
        <dbReference type="Rhea" id="RHEA:40523"/>
        <dbReference type="ChEBI" id="CHEBI:24646"/>
        <dbReference type="ChEBI" id="CHEBI:29806"/>
        <dbReference type="ChEBI" id="CHEBI:30031"/>
        <dbReference type="ChEBI" id="CHEBI:132124"/>
        <dbReference type="EC" id="1.3.5.1"/>
    </reaction>
</comment>
<dbReference type="InterPro" id="IPR014006">
    <property type="entry name" value="Succ_Dhase_FrdA_Gneg"/>
</dbReference>
<keyword evidence="10 18" id="KW-0560">Oxidoreductase</keyword>
<evidence type="ECO:0000256" key="11">
    <source>
        <dbReference type="ARBA" id="ARBA00023136"/>
    </source>
</evidence>
<gene>
    <name evidence="21" type="primary">sdhA</name>
    <name evidence="21" type="ORF">BN3087_400042</name>
</gene>
<keyword evidence="8 16" id="KW-0274">FAD</keyword>
<evidence type="ECO:0000256" key="12">
    <source>
        <dbReference type="ARBA" id="ARBA00049220"/>
    </source>
</evidence>
<evidence type="ECO:0000256" key="1">
    <source>
        <dbReference type="ARBA" id="ARBA00004515"/>
    </source>
</evidence>
<dbReference type="Pfam" id="PF02910">
    <property type="entry name" value="Succ_DH_flav_C"/>
    <property type="match status" value="1"/>
</dbReference>
<dbReference type="InterPro" id="IPR037099">
    <property type="entry name" value="Fum_R/Succ_DH_flav-like_C_sf"/>
</dbReference>
<evidence type="ECO:0000256" key="16">
    <source>
        <dbReference type="PIRSR" id="PIRSR611281-3"/>
    </source>
</evidence>
<dbReference type="EMBL" id="FAXN01000041">
    <property type="protein sequence ID" value="CUV65666.1"/>
    <property type="molecule type" value="Genomic_DNA"/>
</dbReference>
<dbReference type="NCBIfam" id="TIGR01812">
    <property type="entry name" value="sdhA_frdA_Gneg"/>
    <property type="match status" value="1"/>
</dbReference>
<feature type="binding site" evidence="16">
    <location>
        <position position="373"/>
    </location>
    <ligand>
        <name>FAD</name>
        <dbReference type="ChEBI" id="CHEBI:57692"/>
    </ligand>
</feature>
<comment type="cofactor">
    <cofactor evidence="16">
        <name>FAD</name>
        <dbReference type="ChEBI" id="CHEBI:57692"/>
    </cofactor>
    <text evidence="16">Flavinylated by SdhE, about 5% flavinylation occurs in the absence of SdhE.</text>
</comment>
<dbReference type="PIRSF" id="PIRSF000171">
    <property type="entry name" value="SDHA_APRA_LASPO"/>
    <property type="match status" value="1"/>
</dbReference>
<evidence type="ECO:0000256" key="17">
    <source>
        <dbReference type="PIRSR" id="PIRSR611281-4"/>
    </source>
</evidence>
<dbReference type="Gene3D" id="1.20.58.100">
    <property type="entry name" value="Fumarate reductase/succinate dehydrogenase flavoprotein-like, C-terminal domain"/>
    <property type="match status" value="1"/>
</dbReference>
<keyword evidence="7 16" id="KW-0285">Flavoprotein</keyword>
<feature type="domain" description="FAD-dependent oxidoreductase 2 FAD-binding" evidence="19">
    <location>
        <begin position="9"/>
        <end position="390"/>
    </location>
</feature>
<dbReference type="PANTHER" id="PTHR11632:SF51">
    <property type="entry name" value="SUCCINATE DEHYDROGENASE [UBIQUINONE] FLAVOPROTEIN SUBUNIT, MITOCHONDRIAL"/>
    <property type="match status" value="1"/>
</dbReference>
<feature type="binding site" evidence="16">
    <location>
        <begin position="37"/>
        <end position="52"/>
    </location>
    <ligand>
        <name>FAD</name>
        <dbReference type="ChEBI" id="CHEBI:57692"/>
    </ligand>
</feature>
<dbReference type="NCBIfam" id="TIGR01816">
    <property type="entry name" value="sdhA_forward"/>
    <property type="match status" value="1"/>
</dbReference>
<dbReference type="InterPro" id="IPR003952">
    <property type="entry name" value="FRD_SDH_FAD_BS"/>
</dbReference>
<evidence type="ECO:0000256" key="13">
    <source>
        <dbReference type="NCBIfam" id="TIGR01816"/>
    </source>
</evidence>
<accession>A0A0S4XMX6</accession>
<comment type="pathway">
    <text evidence="2 18">Carbohydrate metabolism; tricarboxylic acid cycle; fumarate from succinate (bacterial route): step 1/1.</text>
</comment>
<feature type="binding site" evidence="15">
    <location>
        <position position="384"/>
    </location>
    <ligand>
        <name>substrate</name>
    </ligand>
</feature>
<dbReference type="SUPFAM" id="SSF46977">
    <property type="entry name" value="Succinate dehydrogenase/fumarate reductase flavoprotein C-terminal domain"/>
    <property type="match status" value="1"/>
</dbReference>
<dbReference type="Gene3D" id="4.10.80.40">
    <property type="entry name" value="succinate dehydrogenase protein domain"/>
    <property type="match status" value="1"/>
</dbReference>
<dbReference type="GO" id="GO:0008177">
    <property type="term" value="F:succinate dehydrogenase (quinone) activity"/>
    <property type="evidence" value="ECO:0007669"/>
    <property type="project" value="UniProtKB-EC"/>
</dbReference>
<feature type="binding site" evidence="16">
    <location>
        <begin position="14"/>
        <end position="19"/>
    </location>
    <ligand>
        <name>FAD</name>
        <dbReference type="ChEBI" id="CHEBI:57692"/>
    </ligand>
</feature>
<dbReference type="InterPro" id="IPR027477">
    <property type="entry name" value="Succ_DH/fumarate_Rdtase_cat_sf"/>
</dbReference>
<feature type="active site" description="Proton acceptor" evidence="14">
    <location>
        <position position="276"/>
    </location>
</feature>
<keyword evidence="18" id="KW-0816">Tricarboxylic acid cycle</keyword>
<feature type="binding site" evidence="15">
    <location>
        <position position="343"/>
    </location>
    <ligand>
        <name>substrate</name>
    </ligand>
</feature>
<keyword evidence="11 18" id="KW-0472">Membrane</keyword>
<feature type="domain" description="Fumarate reductase/succinate dehydrogenase flavoprotein-like C-terminal" evidence="20">
    <location>
        <begin position="444"/>
        <end position="570"/>
    </location>
</feature>
<keyword evidence="9 18" id="KW-0249">Electron transport</keyword>
<dbReference type="Gene3D" id="3.90.700.10">
    <property type="entry name" value="Succinate dehydrogenase/fumarate reductase flavoprotein, catalytic domain"/>
    <property type="match status" value="1"/>
</dbReference>
<evidence type="ECO:0000256" key="6">
    <source>
        <dbReference type="ARBA" id="ARBA00022448"/>
    </source>
</evidence>
<dbReference type="SUPFAM" id="SSF51905">
    <property type="entry name" value="FAD/NAD(P)-binding domain"/>
    <property type="match status" value="1"/>
</dbReference>
<keyword evidence="6 18" id="KW-0813">Transport</keyword>
<dbReference type="GO" id="GO:0005886">
    <property type="term" value="C:plasma membrane"/>
    <property type="evidence" value="ECO:0007669"/>
    <property type="project" value="UniProtKB-SubCell"/>
</dbReference>
<organism evidence="21">
    <name type="scientific">Sulfurovum sp. enrichment culture clone C5</name>
    <dbReference type="NCBI Taxonomy" id="497650"/>
    <lineage>
        <taxon>Bacteria</taxon>
        <taxon>Pseudomonadati</taxon>
        <taxon>Campylobacterota</taxon>
        <taxon>Epsilonproteobacteria</taxon>
        <taxon>Campylobacterales</taxon>
        <taxon>Sulfurovaceae</taxon>
        <taxon>Sulfurovum</taxon>
        <taxon>environmental samples</taxon>
    </lineage>
</organism>
<feature type="binding site" evidence="16">
    <location>
        <position position="211"/>
    </location>
    <ligand>
        <name>FAD</name>
        <dbReference type="ChEBI" id="CHEBI:57692"/>
    </ligand>
</feature>
<evidence type="ECO:0000256" key="7">
    <source>
        <dbReference type="ARBA" id="ARBA00022630"/>
    </source>
</evidence>
<evidence type="ECO:0000313" key="21">
    <source>
        <dbReference type="EMBL" id="CUV65666.1"/>
    </source>
</evidence>
<evidence type="ECO:0000256" key="15">
    <source>
        <dbReference type="PIRSR" id="PIRSR611281-2"/>
    </source>
</evidence>
<dbReference type="InterPro" id="IPR015939">
    <property type="entry name" value="Fum_Rdtase/Succ_DH_flav-like_C"/>
</dbReference>
<dbReference type="GO" id="GO:0009061">
    <property type="term" value="P:anaerobic respiration"/>
    <property type="evidence" value="ECO:0007669"/>
    <property type="project" value="TreeGrafter"/>
</dbReference>
<evidence type="ECO:0000256" key="18">
    <source>
        <dbReference type="RuleBase" id="RU362051"/>
    </source>
</evidence>
<comment type="subcellular location">
    <subcellularLocation>
        <location evidence="1">Cell inner membrane</location>
        <topology evidence="1">Peripheral membrane protein</topology>
        <orientation evidence="1">Cytoplasmic side</orientation>
    </subcellularLocation>
</comment>
<evidence type="ECO:0000256" key="10">
    <source>
        <dbReference type="ARBA" id="ARBA00023002"/>
    </source>
</evidence>
<comment type="similarity">
    <text evidence="3 18">Belongs to the FAD-dependent oxidoreductase 2 family. FRD/SDH subfamily.</text>
</comment>
<dbReference type="GO" id="GO:0009055">
    <property type="term" value="F:electron transfer activity"/>
    <property type="evidence" value="ECO:0007669"/>
    <property type="project" value="TreeGrafter"/>
</dbReference>
<dbReference type="GO" id="GO:0022900">
    <property type="term" value="P:electron transport chain"/>
    <property type="evidence" value="ECO:0007669"/>
    <property type="project" value="UniProtKB-UniRule"/>
</dbReference>
<dbReference type="InterPro" id="IPR036188">
    <property type="entry name" value="FAD/NAD-bd_sf"/>
</dbReference>
<evidence type="ECO:0000256" key="8">
    <source>
        <dbReference type="ARBA" id="ARBA00022827"/>
    </source>
</evidence>
<feature type="modified residue" description="Tele-8alpha-FAD histidine" evidence="17">
    <location>
        <position position="45"/>
    </location>
</feature>
<dbReference type="SUPFAM" id="SSF56425">
    <property type="entry name" value="Succinate dehydrogenase/fumarate reductase flavoprotein, catalytic domain"/>
    <property type="match status" value="1"/>
</dbReference>
<dbReference type="GO" id="GO:0050660">
    <property type="term" value="F:flavin adenine dinucleotide binding"/>
    <property type="evidence" value="ECO:0007669"/>
    <property type="project" value="UniProtKB-UniRule"/>
</dbReference>
<feature type="binding site" evidence="15">
    <location>
        <position position="232"/>
    </location>
    <ligand>
        <name>substrate</name>
    </ligand>
</feature>
<dbReference type="Gene3D" id="3.50.50.60">
    <property type="entry name" value="FAD/NAD(P)-binding domain"/>
    <property type="match status" value="1"/>
</dbReference>
<protein>
    <recommendedName>
        <fullName evidence="5 13">Succinate dehydrogenase flavoprotein subunit</fullName>
        <ecNumber evidence="4 18">1.3.5.1</ecNumber>
    </recommendedName>
</protein>
<evidence type="ECO:0000259" key="20">
    <source>
        <dbReference type="Pfam" id="PF02910"/>
    </source>
</evidence>
<feature type="binding site" evidence="15">
    <location>
        <position position="244"/>
    </location>
    <ligand>
        <name>substrate</name>
    </ligand>
</feature>
<dbReference type="PANTHER" id="PTHR11632">
    <property type="entry name" value="SUCCINATE DEHYDROGENASE 2 FLAVOPROTEIN SUBUNIT"/>
    <property type="match status" value="1"/>
</dbReference>
<evidence type="ECO:0000256" key="2">
    <source>
        <dbReference type="ARBA" id="ARBA00004894"/>
    </source>
</evidence>
<dbReference type="EC" id="1.3.5.1" evidence="4 18"/>